<evidence type="ECO:0000313" key="3">
    <source>
        <dbReference type="Proteomes" id="UP000781932"/>
    </source>
</evidence>
<dbReference type="GeneID" id="62158449"/>
<proteinExistence type="predicted"/>
<feature type="region of interest" description="Disordered" evidence="1">
    <location>
        <begin position="231"/>
        <end position="280"/>
    </location>
</feature>
<evidence type="ECO:0000313" key="2">
    <source>
        <dbReference type="EMBL" id="KAF9879845.1"/>
    </source>
</evidence>
<feature type="region of interest" description="Disordered" evidence="1">
    <location>
        <begin position="140"/>
        <end position="191"/>
    </location>
</feature>
<dbReference type="EMBL" id="JAATWM020000006">
    <property type="protein sequence ID" value="KAF9879845.1"/>
    <property type="molecule type" value="Genomic_DNA"/>
</dbReference>
<name>A0A9P6IBZ6_9PEZI</name>
<comment type="caution">
    <text evidence="2">The sequence shown here is derived from an EMBL/GenBank/DDBJ whole genome shotgun (WGS) entry which is preliminary data.</text>
</comment>
<evidence type="ECO:0000256" key="1">
    <source>
        <dbReference type="SAM" id="MobiDB-lite"/>
    </source>
</evidence>
<dbReference type="Proteomes" id="UP000781932">
    <property type="component" value="Unassembled WGS sequence"/>
</dbReference>
<dbReference type="AlphaFoldDB" id="A0A9P6IBZ6"/>
<feature type="compositionally biased region" description="Polar residues" evidence="1">
    <location>
        <begin position="244"/>
        <end position="256"/>
    </location>
</feature>
<feature type="compositionally biased region" description="Polar residues" evidence="1">
    <location>
        <begin position="267"/>
        <end position="276"/>
    </location>
</feature>
<keyword evidence="3" id="KW-1185">Reference proteome</keyword>
<reference evidence="2" key="2">
    <citation type="submission" date="2020-11" db="EMBL/GenBank/DDBJ databases">
        <title>Whole genome sequencing of Colletotrichum sp.</title>
        <authorList>
            <person name="Li H."/>
        </authorList>
    </citation>
    <scope>NUCLEOTIDE SEQUENCE</scope>
    <source>
        <strain evidence="2">CkLH20</strain>
    </source>
</reference>
<sequence>MSPHPVIGTIDVSPGRDNFRMASSHQPSRFTDRWAFLALTWEILGNSYAMKGLLTKEDLDLMEACRIDFNWCRPLTWKGSRSTSASIIEASYSRSTLKIWNSLAAGEKYDQEQLKIAIKEWRASAVITVPELPEARALLENNGSSPQDVSKGKRPAGSENANERSEKRARIGVQENASEDGTHKQPSVQIKGIRTLITPQIMASIEPSAVSIAEDRTKNLGFVSIQTVASIEPSEYPEPEVRPTGQSMAPESQSSDEPAAIERNLDTSEQNAQIPAQNAEADLKGGLEGIWKQKSMRADTKKMKKIVKKLAKLEKTVGKLKG</sequence>
<organism evidence="2 3">
    <name type="scientific">Colletotrichum karsti</name>
    <dbReference type="NCBI Taxonomy" id="1095194"/>
    <lineage>
        <taxon>Eukaryota</taxon>
        <taxon>Fungi</taxon>
        <taxon>Dikarya</taxon>
        <taxon>Ascomycota</taxon>
        <taxon>Pezizomycotina</taxon>
        <taxon>Sordariomycetes</taxon>
        <taxon>Hypocreomycetidae</taxon>
        <taxon>Glomerellales</taxon>
        <taxon>Glomerellaceae</taxon>
        <taxon>Colletotrichum</taxon>
        <taxon>Colletotrichum boninense species complex</taxon>
    </lineage>
</organism>
<gene>
    <name evidence="2" type="ORF">CkaCkLH20_02656</name>
</gene>
<accession>A0A9P6IBZ6</accession>
<reference evidence="2" key="1">
    <citation type="submission" date="2020-03" db="EMBL/GenBank/DDBJ databases">
        <authorList>
            <person name="He L."/>
        </authorList>
    </citation>
    <scope>NUCLEOTIDE SEQUENCE</scope>
    <source>
        <strain evidence="2">CkLH20</strain>
    </source>
</reference>
<protein>
    <submittedName>
        <fullName evidence="2">Uncharacterized protein</fullName>
    </submittedName>
</protein>
<dbReference type="RefSeq" id="XP_038749306.1">
    <property type="nucleotide sequence ID" value="XM_038885375.1"/>
</dbReference>